<evidence type="ECO:0000313" key="13">
    <source>
        <dbReference type="Proteomes" id="UP000199478"/>
    </source>
</evidence>
<comment type="subcellular location">
    <subcellularLocation>
        <location evidence="11">Cytoplasm</location>
    </subcellularLocation>
</comment>
<keyword evidence="9 11" id="KW-0057">Aromatic amino acid biosynthesis</keyword>
<comment type="catalytic activity">
    <reaction evidence="10 11">
        <text>shikimate + ATP = 3-phosphoshikimate + ADP + H(+)</text>
        <dbReference type="Rhea" id="RHEA:13121"/>
        <dbReference type="ChEBI" id="CHEBI:15378"/>
        <dbReference type="ChEBI" id="CHEBI:30616"/>
        <dbReference type="ChEBI" id="CHEBI:36208"/>
        <dbReference type="ChEBI" id="CHEBI:145989"/>
        <dbReference type="ChEBI" id="CHEBI:456216"/>
        <dbReference type="EC" id="2.7.1.71"/>
    </reaction>
</comment>
<dbReference type="NCBIfam" id="NF010552">
    <property type="entry name" value="PRK13946.1"/>
    <property type="match status" value="1"/>
</dbReference>
<dbReference type="SUPFAM" id="SSF52540">
    <property type="entry name" value="P-loop containing nucleoside triphosphate hydrolases"/>
    <property type="match status" value="1"/>
</dbReference>
<feature type="binding site" evidence="11">
    <location>
        <position position="145"/>
    </location>
    <ligand>
        <name>substrate</name>
    </ligand>
</feature>
<keyword evidence="5 11" id="KW-0808">Transferase</keyword>
<dbReference type="InterPro" id="IPR023000">
    <property type="entry name" value="Shikimate_kinase_CS"/>
</dbReference>
<evidence type="ECO:0000256" key="4">
    <source>
        <dbReference type="ARBA" id="ARBA00022605"/>
    </source>
</evidence>
<evidence type="ECO:0000256" key="6">
    <source>
        <dbReference type="ARBA" id="ARBA00022741"/>
    </source>
</evidence>
<dbReference type="EMBL" id="FOYP01000001">
    <property type="protein sequence ID" value="SFR40245.1"/>
    <property type="molecule type" value="Genomic_DNA"/>
</dbReference>
<keyword evidence="6 11" id="KW-0547">Nucleotide-binding</keyword>
<dbReference type="UniPathway" id="UPA00053">
    <property type="reaction ID" value="UER00088"/>
</dbReference>
<dbReference type="EC" id="2.7.1.71" evidence="3 11"/>
<comment type="subunit">
    <text evidence="11">Monomer.</text>
</comment>
<sequence length="185" mass="20163">MTQGPQLCLHRTVVLVGMMGCGKSAIGRNLAERLAVPFVDSDAAIEKAAQLTIAEIFARDGEAFFREREAEVLRRILSGPPGIVSTGGGAFMAERNRASIAEMGVALWLDADLETLWERVRHKDTRPLLRTADPKATLTEIFHARRPIYAKAGLRLAIAANATIDDTTQNAIDLLAGDTNILERK</sequence>
<feature type="binding site" evidence="11">
    <location>
        <begin position="20"/>
        <end position="25"/>
    </location>
    <ligand>
        <name>ATP</name>
        <dbReference type="ChEBI" id="CHEBI:30616"/>
    </ligand>
</feature>
<feature type="binding site" evidence="11">
    <location>
        <position position="88"/>
    </location>
    <ligand>
        <name>substrate</name>
    </ligand>
</feature>
<evidence type="ECO:0000256" key="1">
    <source>
        <dbReference type="ARBA" id="ARBA00004842"/>
    </source>
</evidence>
<dbReference type="RefSeq" id="WP_090198292.1">
    <property type="nucleotide sequence ID" value="NZ_FOYP01000001.1"/>
</dbReference>
<evidence type="ECO:0000256" key="5">
    <source>
        <dbReference type="ARBA" id="ARBA00022679"/>
    </source>
</evidence>
<comment type="function">
    <text evidence="11">Catalyzes the specific phosphorylation of the 3-hydroxyl group of shikimic acid using ATP as a cosubstrate.</text>
</comment>
<comment type="similarity">
    <text evidence="2 11">Belongs to the shikimate kinase family.</text>
</comment>
<comment type="caution">
    <text evidence="11">Lacks conserved residue(s) required for the propagation of feature annotation.</text>
</comment>
<accession>A0A1I6GDH7</accession>
<dbReference type="Gene3D" id="3.40.50.300">
    <property type="entry name" value="P-loop containing nucleotide triphosphate hydrolases"/>
    <property type="match status" value="1"/>
</dbReference>
<dbReference type="GO" id="GO:0004765">
    <property type="term" value="F:shikimate kinase activity"/>
    <property type="evidence" value="ECO:0007669"/>
    <property type="project" value="UniProtKB-UniRule"/>
</dbReference>
<dbReference type="InterPro" id="IPR031322">
    <property type="entry name" value="Shikimate/glucono_kinase"/>
</dbReference>
<evidence type="ECO:0000313" key="12">
    <source>
        <dbReference type="EMBL" id="SFR40245.1"/>
    </source>
</evidence>
<evidence type="ECO:0000256" key="2">
    <source>
        <dbReference type="ARBA" id="ARBA00006997"/>
    </source>
</evidence>
<keyword evidence="11" id="KW-0963">Cytoplasm</keyword>
<dbReference type="PANTHER" id="PTHR21087:SF16">
    <property type="entry name" value="SHIKIMATE KINASE 1, CHLOROPLASTIC"/>
    <property type="match status" value="1"/>
</dbReference>
<dbReference type="Pfam" id="PF01202">
    <property type="entry name" value="SKI"/>
    <property type="match status" value="1"/>
</dbReference>
<evidence type="ECO:0000256" key="3">
    <source>
        <dbReference type="ARBA" id="ARBA00012154"/>
    </source>
</evidence>
<dbReference type="CDD" id="cd00464">
    <property type="entry name" value="SK"/>
    <property type="match status" value="1"/>
</dbReference>
<dbReference type="InterPro" id="IPR027417">
    <property type="entry name" value="P-loop_NTPase"/>
</dbReference>
<dbReference type="PROSITE" id="PS01128">
    <property type="entry name" value="SHIKIMATE_KINASE"/>
    <property type="match status" value="1"/>
</dbReference>
<feature type="binding site" evidence="11">
    <location>
        <position position="42"/>
    </location>
    <ligand>
        <name>substrate</name>
    </ligand>
</feature>
<dbReference type="GO" id="GO:0005829">
    <property type="term" value="C:cytosol"/>
    <property type="evidence" value="ECO:0007669"/>
    <property type="project" value="TreeGrafter"/>
</dbReference>
<dbReference type="GO" id="GO:0008652">
    <property type="term" value="P:amino acid biosynthetic process"/>
    <property type="evidence" value="ECO:0007669"/>
    <property type="project" value="UniProtKB-KW"/>
</dbReference>
<evidence type="ECO:0000256" key="11">
    <source>
        <dbReference type="HAMAP-Rule" id="MF_00109"/>
    </source>
</evidence>
<protein>
    <recommendedName>
        <fullName evidence="3 11">Shikimate kinase</fullName>
        <shortName evidence="11">SK</shortName>
        <ecNumber evidence="3 11">2.7.1.71</ecNumber>
    </recommendedName>
</protein>
<dbReference type="PANTHER" id="PTHR21087">
    <property type="entry name" value="SHIKIMATE KINASE"/>
    <property type="match status" value="1"/>
</dbReference>
<dbReference type="STRING" id="390270.SAMN04488005_1469"/>
<dbReference type="HAMAP" id="MF_00109">
    <property type="entry name" value="Shikimate_kinase"/>
    <property type="match status" value="1"/>
</dbReference>
<feature type="binding site" evidence="11">
    <location>
        <position position="24"/>
    </location>
    <ligand>
        <name>Mg(2+)</name>
        <dbReference type="ChEBI" id="CHEBI:18420"/>
    </ligand>
</feature>
<dbReference type="GO" id="GO:0009073">
    <property type="term" value="P:aromatic amino acid family biosynthetic process"/>
    <property type="evidence" value="ECO:0007669"/>
    <property type="project" value="UniProtKB-KW"/>
</dbReference>
<dbReference type="PRINTS" id="PR01100">
    <property type="entry name" value="SHIKIMTKNASE"/>
</dbReference>
<dbReference type="OrthoDB" id="9800332at2"/>
<evidence type="ECO:0000256" key="8">
    <source>
        <dbReference type="ARBA" id="ARBA00022840"/>
    </source>
</evidence>
<gene>
    <name evidence="11" type="primary">aroK</name>
    <name evidence="12" type="ORF">SAMN04488005_1469</name>
</gene>
<keyword evidence="11" id="KW-0460">Magnesium</keyword>
<evidence type="ECO:0000256" key="10">
    <source>
        <dbReference type="ARBA" id="ARBA00048567"/>
    </source>
</evidence>
<keyword evidence="13" id="KW-1185">Reference proteome</keyword>
<feature type="binding site" evidence="11">
    <location>
        <position position="66"/>
    </location>
    <ligand>
        <name>substrate</name>
    </ligand>
</feature>
<comment type="pathway">
    <text evidence="1 11">Metabolic intermediate biosynthesis; chorismate biosynthesis; chorismate from D-erythrose 4-phosphate and phosphoenolpyruvate: step 5/7.</text>
</comment>
<comment type="cofactor">
    <cofactor evidence="11">
        <name>Mg(2+)</name>
        <dbReference type="ChEBI" id="CHEBI:18420"/>
    </cofactor>
    <text evidence="11">Binds 1 Mg(2+) ion per subunit.</text>
</comment>
<keyword evidence="4 11" id="KW-0028">Amino-acid biosynthesis</keyword>
<proteinExistence type="inferred from homology"/>
<reference evidence="13" key="1">
    <citation type="submission" date="2016-10" db="EMBL/GenBank/DDBJ databases">
        <authorList>
            <person name="Varghese N."/>
            <person name="Submissions S."/>
        </authorList>
    </citation>
    <scope>NUCLEOTIDE SEQUENCE [LARGE SCALE GENOMIC DNA]</scope>
    <source>
        <strain evidence="13">DSM 26879</strain>
    </source>
</reference>
<dbReference type="GO" id="GO:0000287">
    <property type="term" value="F:magnesium ion binding"/>
    <property type="evidence" value="ECO:0007669"/>
    <property type="project" value="UniProtKB-UniRule"/>
</dbReference>
<dbReference type="Proteomes" id="UP000199478">
    <property type="component" value="Unassembled WGS sequence"/>
</dbReference>
<dbReference type="GO" id="GO:0005524">
    <property type="term" value="F:ATP binding"/>
    <property type="evidence" value="ECO:0007669"/>
    <property type="project" value="UniProtKB-UniRule"/>
</dbReference>
<organism evidence="12 13">
    <name type="scientific">Yoonia tamlensis</name>
    <dbReference type="NCBI Taxonomy" id="390270"/>
    <lineage>
        <taxon>Bacteria</taxon>
        <taxon>Pseudomonadati</taxon>
        <taxon>Pseudomonadota</taxon>
        <taxon>Alphaproteobacteria</taxon>
        <taxon>Rhodobacterales</taxon>
        <taxon>Paracoccaceae</taxon>
        <taxon>Yoonia</taxon>
    </lineage>
</organism>
<keyword evidence="8 11" id="KW-0067">ATP-binding</keyword>
<dbReference type="InterPro" id="IPR000623">
    <property type="entry name" value="Shikimate_kinase/TSH1"/>
</dbReference>
<keyword evidence="7 11" id="KW-0418">Kinase</keyword>
<dbReference type="AlphaFoldDB" id="A0A1I6GDH7"/>
<name>A0A1I6GDH7_9RHOB</name>
<keyword evidence="11" id="KW-0479">Metal-binding</keyword>
<feature type="binding site" evidence="11">
    <location>
        <position position="126"/>
    </location>
    <ligand>
        <name>ATP</name>
        <dbReference type="ChEBI" id="CHEBI:30616"/>
    </ligand>
</feature>
<evidence type="ECO:0000256" key="7">
    <source>
        <dbReference type="ARBA" id="ARBA00022777"/>
    </source>
</evidence>
<dbReference type="GO" id="GO:0009423">
    <property type="term" value="P:chorismate biosynthetic process"/>
    <property type="evidence" value="ECO:0007669"/>
    <property type="project" value="UniProtKB-UniRule"/>
</dbReference>
<evidence type="ECO:0000256" key="9">
    <source>
        <dbReference type="ARBA" id="ARBA00023141"/>
    </source>
</evidence>